<dbReference type="EMBL" id="JRFJ01000008">
    <property type="protein sequence ID" value="KHJ53079.1"/>
    <property type="molecule type" value="Genomic_DNA"/>
</dbReference>
<dbReference type="Gene3D" id="3.40.50.2300">
    <property type="match status" value="1"/>
</dbReference>
<evidence type="ECO:0000313" key="3">
    <source>
        <dbReference type="EMBL" id="KHJ53079.1"/>
    </source>
</evidence>
<name>A0A0B1PYA5_9HYPH</name>
<reference evidence="3 4" key="1">
    <citation type="submission" date="2014-09" db="EMBL/GenBank/DDBJ databases">
        <title>Isolation and characterization of Aurantimonas altamirensis ON-56566 from clinical sample following a dog bite.</title>
        <authorList>
            <person name="Eshaghi A."/>
            <person name="Li A."/>
            <person name="Shahinas D."/>
            <person name="Bahn P."/>
            <person name="Kus J.V."/>
            <person name="Patel S.N."/>
        </authorList>
    </citation>
    <scope>NUCLEOTIDE SEQUENCE [LARGE SCALE GENOMIC DNA]</scope>
    <source>
        <strain evidence="3 4">ON-56566</strain>
    </source>
</reference>
<evidence type="ECO:0000256" key="1">
    <source>
        <dbReference type="PROSITE-ProRule" id="PRU00169"/>
    </source>
</evidence>
<keyword evidence="1" id="KW-0597">Phosphoprotein</keyword>
<dbReference type="InterPro" id="IPR011006">
    <property type="entry name" value="CheY-like_superfamily"/>
</dbReference>
<dbReference type="SUPFAM" id="SSF52172">
    <property type="entry name" value="CheY-like"/>
    <property type="match status" value="1"/>
</dbReference>
<dbReference type="SMART" id="SM00448">
    <property type="entry name" value="REC"/>
    <property type="match status" value="1"/>
</dbReference>
<feature type="domain" description="Response regulatory" evidence="2">
    <location>
        <begin position="9"/>
        <end position="120"/>
    </location>
</feature>
<dbReference type="Proteomes" id="UP000030826">
    <property type="component" value="Unassembled WGS sequence"/>
</dbReference>
<accession>A0A0B1PYA5</accession>
<dbReference type="GO" id="GO:0000160">
    <property type="term" value="P:phosphorelay signal transduction system"/>
    <property type="evidence" value="ECO:0007669"/>
    <property type="project" value="InterPro"/>
</dbReference>
<organism evidence="3 4">
    <name type="scientific">Aureimonas altamirensis</name>
    <dbReference type="NCBI Taxonomy" id="370622"/>
    <lineage>
        <taxon>Bacteria</taxon>
        <taxon>Pseudomonadati</taxon>
        <taxon>Pseudomonadota</taxon>
        <taxon>Alphaproteobacteria</taxon>
        <taxon>Hyphomicrobiales</taxon>
        <taxon>Aurantimonadaceae</taxon>
        <taxon>Aureimonas</taxon>
    </lineage>
</organism>
<gene>
    <name evidence="3" type="ORF">LA66_19885</name>
</gene>
<dbReference type="InterPro" id="IPR001789">
    <property type="entry name" value="Sig_transdc_resp-reg_receiver"/>
</dbReference>
<evidence type="ECO:0000313" key="4">
    <source>
        <dbReference type="Proteomes" id="UP000030826"/>
    </source>
</evidence>
<dbReference type="STRING" id="370622.LA66_19885"/>
<sequence length="127" mass="13366">MKDLWSGKRVLVAEDNPLVAMDIEDTLLAVGAQVVGPVAAAADAVSRCLNGPLDAAILDFNLHGGPVTPVLEILWERSVPMVICTGAGLPQEVSARFPGLRVCLKPVGPDTLLTRLSEAHEAMMAGR</sequence>
<dbReference type="AlphaFoldDB" id="A0A0B1PYA5"/>
<dbReference type="RefSeq" id="WP_039195993.1">
    <property type="nucleotide sequence ID" value="NZ_JRFJ01000008.1"/>
</dbReference>
<evidence type="ECO:0000259" key="2">
    <source>
        <dbReference type="PROSITE" id="PS50110"/>
    </source>
</evidence>
<feature type="modified residue" description="4-aspartylphosphate" evidence="1">
    <location>
        <position position="59"/>
    </location>
</feature>
<comment type="caution">
    <text evidence="3">The sequence shown here is derived from an EMBL/GenBank/DDBJ whole genome shotgun (WGS) entry which is preliminary data.</text>
</comment>
<protein>
    <recommendedName>
        <fullName evidence="2">Response regulatory domain-containing protein</fullName>
    </recommendedName>
</protein>
<dbReference type="PROSITE" id="PS50110">
    <property type="entry name" value="RESPONSE_REGULATORY"/>
    <property type="match status" value="1"/>
</dbReference>
<proteinExistence type="predicted"/>